<accession>A0A8X6GVC4</accession>
<keyword evidence="7" id="KW-0472">Membrane</keyword>
<evidence type="ECO:0000256" key="6">
    <source>
        <dbReference type="ARBA" id="ARBA00023034"/>
    </source>
</evidence>
<dbReference type="Proteomes" id="UP000887116">
    <property type="component" value="Unassembled WGS sequence"/>
</dbReference>
<evidence type="ECO:0000256" key="4">
    <source>
        <dbReference type="ARBA" id="ARBA00022692"/>
    </source>
</evidence>
<dbReference type="PANTHER" id="PTHR12137:SF54">
    <property type="entry name" value="CARBOHYDRATE SULFOTRANSFERASE"/>
    <property type="match status" value="1"/>
</dbReference>
<keyword evidence="11" id="KW-1185">Reference proteome</keyword>
<evidence type="ECO:0000256" key="3">
    <source>
        <dbReference type="ARBA" id="ARBA00022679"/>
    </source>
</evidence>
<sequence>MKKLRPEGSPLDRISFAEFVWYLTHTTERDYDEHWAPYWSRCDPCLVDYNFIGKLETAQHDFHMLLEKLILNLVLNGGQMFIQHSILLH</sequence>
<dbReference type="AlphaFoldDB" id="A0A8X6GVC4"/>
<protein>
    <recommendedName>
        <fullName evidence="9">Carbohydrate sulfotransferase</fullName>
        <ecNumber evidence="9">2.8.2.-</ecNumber>
    </recommendedName>
</protein>
<keyword evidence="3 9" id="KW-0808">Transferase</keyword>
<comment type="subcellular location">
    <subcellularLocation>
        <location evidence="1 9">Golgi apparatus membrane</location>
        <topology evidence="1 9">Single-pass type II membrane protein</topology>
    </subcellularLocation>
</comment>
<comment type="similarity">
    <text evidence="2 9">Belongs to the sulfotransferase 2 family.</text>
</comment>
<evidence type="ECO:0000256" key="5">
    <source>
        <dbReference type="ARBA" id="ARBA00022989"/>
    </source>
</evidence>
<keyword evidence="6 9" id="KW-0333">Golgi apparatus</keyword>
<evidence type="ECO:0000256" key="7">
    <source>
        <dbReference type="ARBA" id="ARBA00023136"/>
    </source>
</evidence>
<keyword evidence="9" id="KW-0119">Carbohydrate metabolism</keyword>
<dbReference type="InterPro" id="IPR005331">
    <property type="entry name" value="Sulfotransferase"/>
</dbReference>
<evidence type="ECO:0000256" key="1">
    <source>
        <dbReference type="ARBA" id="ARBA00004323"/>
    </source>
</evidence>
<dbReference type="Pfam" id="PF03567">
    <property type="entry name" value="Sulfotransfer_2"/>
    <property type="match status" value="1"/>
</dbReference>
<evidence type="ECO:0000256" key="8">
    <source>
        <dbReference type="ARBA" id="ARBA00023180"/>
    </source>
</evidence>
<proteinExistence type="inferred from homology"/>
<gene>
    <name evidence="10" type="primary">Chst11</name>
    <name evidence="10" type="ORF">TNCT_351701</name>
</gene>
<keyword evidence="8 9" id="KW-0325">Glycoprotein</keyword>
<keyword evidence="5" id="KW-1133">Transmembrane helix</keyword>
<evidence type="ECO:0000256" key="9">
    <source>
        <dbReference type="RuleBase" id="RU364020"/>
    </source>
</evidence>
<dbReference type="GO" id="GO:0000139">
    <property type="term" value="C:Golgi membrane"/>
    <property type="evidence" value="ECO:0007669"/>
    <property type="project" value="UniProtKB-SubCell"/>
</dbReference>
<evidence type="ECO:0000313" key="11">
    <source>
        <dbReference type="Proteomes" id="UP000887116"/>
    </source>
</evidence>
<dbReference type="OrthoDB" id="2019940at2759"/>
<dbReference type="GO" id="GO:0016051">
    <property type="term" value="P:carbohydrate biosynthetic process"/>
    <property type="evidence" value="ECO:0007669"/>
    <property type="project" value="InterPro"/>
</dbReference>
<evidence type="ECO:0000256" key="2">
    <source>
        <dbReference type="ARBA" id="ARBA00006339"/>
    </source>
</evidence>
<evidence type="ECO:0000313" key="10">
    <source>
        <dbReference type="EMBL" id="GFR11148.1"/>
    </source>
</evidence>
<name>A0A8X6GVC4_TRICU</name>
<comment type="caution">
    <text evidence="10">The sequence shown here is derived from an EMBL/GenBank/DDBJ whole genome shotgun (WGS) entry which is preliminary data.</text>
</comment>
<dbReference type="EC" id="2.8.2.-" evidence="9"/>
<organism evidence="10 11">
    <name type="scientific">Trichonephila clavata</name>
    <name type="common">Joro spider</name>
    <name type="synonym">Nephila clavata</name>
    <dbReference type="NCBI Taxonomy" id="2740835"/>
    <lineage>
        <taxon>Eukaryota</taxon>
        <taxon>Metazoa</taxon>
        <taxon>Ecdysozoa</taxon>
        <taxon>Arthropoda</taxon>
        <taxon>Chelicerata</taxon>
        <taxon>Arachnida</taxon>
        <taxon>Araneae</taxon>
        <taxon>Araneomorphae</taxon>
        <taxon>Entelegynae</taxon>
        <taxon>Araneoidea</taxon>
        <taxon>Nephilidae</taxon>
        <taxon>Trichonephila</taxon>
    </lineage>
</organism>
<dbReference type="EMBL" id="BMAO01026631">
    <property type="protein sequence ID" value="GFR11148.1"/>
    <property type="molecule type" value="Genomic_DNA"/>
</dbReference>
<reference evidence="10" key="1">
    <citation type="submission" date="2020-07" db="EMBL/GenBank/DDBJ databases">
        <title>Multicomponent nature underlies the extraordinary mechanical properties of spider dragline silk.</title>
        <authorList>
            <person name="Kono N."/>
            <person name="Nakamura H."/>
            <person name="Mori M."/>
            <person name="Yoshida Y."/>
            <person name="Ohtoshi R."/>
            <person name="Malay A.D."/>
            <person name="Moran D.A.P."/>
            <person name="Tomita M."/>
            <person name="Numata K."/>
            <person name="Arakawa K."/>
        </authorList>
    </citation>
    <scope>NUCLEOTIDE SEQUENCE</scope>
</reference>
<dbReference type="GO" id="GO:0008146">
    <property type="term" value="F:sulfotransferase activity"/>
    <property type="evidence" value="ECO:0007669"/>
    <property type="project" value="InterPro"/>
</dbReference>
<keyword evidence="9" id="KW-0735">Signal-anchor</keyword>
<dbReference type="InterPro" id="IPR018011">
    <property type="entry name" value="Carb_sulfotrans_8-10"/>
</dbReference>
<keyword evidence="4" id="KW-0812">Transmembrane</keyword>
<dbReference type="PANTHER" id="PTHR12137">
    <property type="entry name" value="CARBOHYDRATE SULFOTRANSFERASE"/>
    <property type="match status" value="1"/>
</dbReference>